<sequence length="274" mass="29949">MVLQAVVDARKRFIVIDVAKYGSMSDAGIFRVSLLKKGIVTGLLELPSPSKFPNSNVESPYYLIGDGAYPLKPYLMKPYGKKILSPEEGVNIAVAPKLHPPLRGFRCLRRSPPPSPPPSPSRIKVAPLFRPINEFSFAAVPRFQRLYTGELGKSLSGASDPFDELLPSSYKFARRSSRIHSIPFRALGKDLLFVCATCTLPRTMDNNDNNSGNGNGGEDDKMKRVDKLSKEFDMTQFHMACVANLGSLGVSLARTGSQLPRAENGRCAVALGFS</sequence>
<dbReference type="Pfam" id="PF13359">
    <property type="entry name" value="DDE_Tnp_4"/>
    <property type="match status" value="1"/>
</dbReference>
<feature type="domain" description="DDE Tnp4" evidence="3">
    <location>
        <begin position="2"/>
        <end position="88"/>
    </location>
</feature>
<evidence type="ECO:0000259" key="3">
    <source>
        <dbReference type="Pfam" id="PF13359"/>
    </source>
</evidence>
<accession>A0A6H5IGU4</accession>
<evidence type="ECO:0000256" key="1">
    <source>
        <dbReference type="ARBA" id="ARBA00001968"/>
    </source>
</evidence>
<dbReference type="OrthoDB" id="7551940at2759"/>
<evidence type="ECO:0000256" key="2">
    <source>
        <dbReference type="ARBA" id="ARBA00022723"/>
    </source>
</evidence>
<dbReference type="Proteomes" id="UP000479190">
    <property type="component" value="Unassembled WGS sequence"/>
</dbReference>
<dbReference type="InterPro" id="IPR027806">
    <property type="entry name" value="HARBI1_dom"/>
</dbReference>
<name>A0A6H5IGU4_9HYME</name>
<dbReference type="EMBL" id="CADCXV010000796">
    <property type="protein sequence ID" value="CAB0035706.1"/>
    <property type="molecule type" value="Genomic_DNA"/>
</dbReference>
<dbReference type="AlphaFoldDB" id="A0A6H5IGU4"/>
<evidence type="ECO:0000313" key="4">
    <source>
        <dbReference type="EMBL" id="CAB0035706.1"/>
    </source>
</evidence>
<comment type="cofactor">
    <cofactor evidence="1">
        <name>a divalent metal cation</name>
        <dbReference type="ChEBI" id="CHEBI:60240"/>
    </cofactor>
</comment>
<organism evidence="4 5">
    <name type="scientific">Trichogramma brassicae</name>
    <dbReference type="NCBI Taxonomy" id="86971"/>
    <lineage>
        <taxon>Eukaryota</taxon>
        <taxon>Metazoa</taxon>
        <taxon>Ecdysozoa</taxon>
        <taxon>Arthropoda</taxon>
        <taxon>Hexapoda</taxon>
        <taxon>Insecta</taxon>
        <taxon>Pterygota</taxon>
        <taxon>Neoptera</taxon>
        <taxon>Endopterygota</taxon>
        <taxon>Hymenoptera</taxon>
        <taxon>Apocrita</taxon>
        <taxon>Proctotrupomorpha</taxon>
        <taxon>Chalcidoidea</taxon>
        <taxon>Trichogrammatidae</taxon>
        <taxon>Trichogramma</taxon>
    </lineage>
</organism>
<proteinExistence type="predicted"/>
<protein>
    <recommendedName>
        <fullName evidence="3">DDE Tnp4 domain-containing protein</fullName>
    </recommendedName>
</protein>
<reference evidence="4 5" key="1">
    <citation type="submission" date="2020-02" db="EMBL/GenBank/DDBJ databases">
        <authorList>
            <person name="Ferguson B K."/>
        </authorList>
    </citation>
    <scope>NUCLEOTIDE SEQUENCE [LARGE SCALE GENOMIC DNA]</scope>
</reference>
<dbReference type="GO" id="GO:0046872">
    <property type="term" value="F:metal ion binding"/>
    <property type="evidence" value="ECO:0007669"/>
    <property type="project" value="UniProtKB-KW"/>
</dbReference>
<keyword evidence="2" id="KW-0479">Metal-binding</keyword>
<evidence type="ECO:0000313" key="5">
    <source>
        <dbReference type="Proteomes" id="UP000479190"/>
    </source>
</evidence>
<keyword evidence="5" id="KW-1185">Reference proteome</keyword>
<gene>
    <name evidence="4" type="ORF">TBRA_LOCUS7594</name>
</gene>